<evidence type="ECO:0000313" key="3">
    <source>
        <dbReference type="Proteomes" id="UP000037035"/>
    </source>
</evidence>
<reference evidence="2 3" key="1">
    <citation type="submission" date="2015-08" db="EMBL/GenBank/DDBJ databases">
        <title>Next Generation Sequencing and Analysis of the Genome of Puccinia sorghi L Schw, the Causal Agent of Maize Common Rust.</title>
        <authorList>
            <person name="Rochi L."/>
            <person name="Burguener G."/>
            <person name="Darino M."/>
            <person name="Turjanski A."/>
            <person name="Kreff E."/>
            <person name="Dieguez M.J."/>
            <person name="Sacco F."/>
        </authorList>
    </citation>
    <scope>NUCLEOTIDE SEQUENCE [LARGE SCALE GENOMIC DNA]</scope>
    <source>
        <strain evidence="2 3">RO10H11247</strain>
    </source>
</reference>
<dbReference type="EMBL" id="LAVV01010416">
    <property type="protein sequence ID" value="KNZ49076.1"/>
    <property type="molecule type" value="Genomic_DNA"/>
</dbReference>
<comment type="caution">
    <text evidence="2">The sequence shown here is derived from an EMBL/GenBank/DDBJ whole genome shotgun (WGS) entry which is preliminary data.</text>
</comment>
<feature type="region of interest" description="Disordered" evidence="1">
    <location>
        <begin position="160"/>
        <end position="179"/>
    </location>
</feature>
<proteinExistence type="predicted"/>
<evidence type="ECO:0000256" key="1">
    <source>
        <dbReference type="SAM" id="MobiDB-lite"/>
    </source>
</evidence>
<sequence>MAQSLCMKISHGAAPNLTRATSDSAEPAIPTPIRHEFCPALKAYLRANIRLILLQEDLECYGRRMGQKLHSSKSPFALIKVNDCHPQHKINTQGSEFHSQHLPPNYANNPKITSQLDSLIASIRPNRYLTLPSLSPQCTQLWTLTSRTDQNRSLPLISIQPAPNPPCQESWQQDSHCVG</sequence>
<dbReference type="Proteomes" id="UP000037035">
    <property type="component" value="Unassembled WGS sequence"/>
</dbReference>
<gene>
    <name evidence="2" type="ORF">VP01_5226g1</name>
</gene>
<organism evidence="2 3">
    <name type="scientific">Puccinia sorghi</name>
    <dbReference type="NCBI Taxonomy" id="27349"/>
    <lineage>
        <taxon>Eukaryota</taxon>
        <taxon>Fungi</taxon>
        <taxon>Dikarya</taxon>
        <taxon>Basidiomycota</taxon>
        <taxon>Pucciniomycotina</taxon>
        <taxon>Pucciniomycetes</taxon>
        <taxon>Pucciniales</taxon>
        <taxon>Pucciniaceae</taxon>
        <taxon>Puccinia</taxon>
    </lineage>
</organism>
<feature type="compositionally biased region" description="Polar residues" evidence="1">
    <location>
        <begin position="167"/>
        <end position="179"/>
    </location>
</feature>
<evidence type="ECO:0000313" key="2">
    <source>
        <dbReference type="EMBL" id="KNZ49076.1"/>
    </source>
</evidence>
<dbReference type="VEuPathDB" id="FungiDB:VP01_5226g1"/>
<feature type="non-terminal residue" evidence="2">
    <location>
        <position position="179"/>
    </location>
</feature>
<protein>
    <submittedName>
        <fullName evidence="2">Uncharacterized protein</fullName>
    </submittedName>
</protein>
<name>A0A0L6UKK5_9BASI</name>
<dbReference type="AlphaFoldDB" id="A0A0L6UKK5"/>
<dbReference type="OrthoDB" id="10648490at2759"/>
<keyword evidence="3" id="KW-1185">Reference proteome</keyword>
<accession>A0A0L6UKK5</accession>